<feature type="domain" description="Kinesin motor" evidence="2">
    <location>
        <begin position="18"/>
        <end position="365"/>
    </location>
</feature>
<dbReference type="AlphaFoldDB" id="A0AAD9DBH0"/>
<dbReference type="SUPFAM" id="SSF52540">
    <property type="entry name" value="P-loop containing nucleoside triphosphate hydrolases"/>
    <property type="match status" value="1"/>
</dbReference>
<dbReference type="InterPro" id="IPR027640">
    <property type="entry name" value="Kinesin-like_fam"/>
</dbReference>
<proteinExistence type="inferred from homology"/>
<dbReference type="PANTHER" id="PTHR24115">
    <property type="entry name" value="KINESIN-RELATED"/>
    <property type="match status" value="1"/>
</dbReference>
<evidence type="ECO:0000259" key="2">
    <source>
        <dbReference type="PROSITE" id="PS50067"/>
    </source>
</evidence>
<protein>
    <submittedName>
        <fullName evidence="3">Kinesin family protein</fullName>
    </submittedName>
</protein>
<dbReference type="PRINTS" id="PR00380">
    <property type="entry name" value="KINESINHEAVY"/>
</dbReference>
<dbReference type="Gene3D" id="3.40.850.10">
    <property type="entry name" value="Kinesin motor domain"/>
    <property type="match status" value="1"/>
</dbReference>
<dbReference type="GO" id="GO:0005874">
    <property type="term" value="C:microtubule"/>
    <property type="evidence" value="ECO:0007669"/>
    <property type="project" value="TreeGrafter"/>
</dbReference>
<dbReference type="GO" id="GO:0003777">
    <property type="term" value="F:microtubule motor activity"/>
    <property type="evidence" value="ECO:0007669"/>
    <property type="project" value="InterPro"/>
</dbReference>
<dbReference type="EMBL" id="JATAAI010000017">
    <property type="protein sequence ID" value="KAK1739678.1"/>
    <property type="molecule type" value="Genomic_DNA"/>
</dbReference>
<accession>A0AAD9DBH0</accession>
<dbReference type="GO" id="GO:0016887">
    <property type="term" value="F:ATP hydrolysis activity"/>
    <property type="evidence" value="ECO:0007669"/>
    <property type="project" value="TreeGrafter"/>
</dbReference>
<dbReference type="PROSITE" id="PS50067">
    <property type="entry name" value="KINESIN_MOTOR_2"/>
    <property type="match status" value="1"/>
</dbReference>
<dbReference type="SMART" id="SM00129">
    <property type="entry name" value="KISc"/>
    <property type="match status" value="1"/>
</dbReference>
<dbReference type="GO" id="GO:0005524">
    <property type="term" value="F:ATP binding"/>
    <property type="evidence" value="ECO:0007669"/>
    <property type="project" value="UniProtKB-UniRule"/>
</dbReference>
<keyword evidence="4" id="KW-1185">Reference proteome</keyword>
<comment type="caution">
    <text evidence="3">The sequence shown here is derived from an EMBL/GenBank/DDBJ whole genome shotgun (WGS) entry which is preliminary data.</text>
</comment>
<reference evidence="3" key="1">
    <citation type="submission" date="2023-06" db="EMBL/GenBank/DDBJ databases">
        <title>Survivors Of The Sea: Transcriptome response of Skeletonema marinoi to long-term dormancy.</title>
        <authorList>
            <person name="Pinder M.I.M."/>
            <person name="Kourtchenko O."/>
            <person name="Robertson E.K."/>
            <person name="Larsson T."/>
            <person name="Maumus F."/>
            <person name="Osuna-Cruz C.M."/>
            <person name="Vancaester E."/>
            <person name="Stenow R."/>
            <person name="Vandepoele K."/>
            <person name="Ploug H."/>
            <person name="Bruchert V."/>
            <person name="Godhe A."/>
            <person name="Topel M."/>
        </authorList>
    </citation>
    <scope>NUCLEOTIDE SEQUENCE</scope>
    <source>
        <strain evidence="3">R05AC</strain>
    </source>
</reference>
<evidence type="ECO:0000313" key="3">
    <source>
        <dbReference type="EMBL" id="KAK1739678.1"/>
    </source>
</evidence>
<gene>
    <name evidence="3" type="ORF">QTG54_009437</name>
</gene>
<dbReference type="Pfam" id="PF00225">
    <property type="entry name" value="Kinesin"/>
    <property type="match status" value="1"/>
</dbReference>
<evidence type="ECO:0000256" key="1">
    <source>
        <dbReference type="PROSITE-ProRule" id="PRU00283"/>
    </source>
</evidence>
<keyword evidence="1" id="KW-0505">Motor protein</keyword>
<evidence type="ECO:0000313" key="4">
    <source>
        <dbReference type="Proteomes" id="UP001224775"/>
    </source>
</evidence>
<dbReference type="Proteomes" id="UP001224775">
    <property type="component" value="Unassembled WGS sequence"/>
</dbReference>
<organism evidence="3 4">
    <name type="scientific">Skeletonema marinoi</name>
    <dbReference type="NCBI Taxonomy" id="267567"/>
    <lineage>
        <taxon>Eukaryota</taxon>
        <taxon>Sar</taxon>
        <taxon>Stramenopiles</taxon>
        <taxon>Ochrophyta</taxon>
        <taxon>Bacillariophyta</taxon>
        <taxon>Coscinodiscophyceae</taxon>
        <taxon>Thalassiosirophycidae</taxon>
        <taxon>Thalassiosirales</taxon>
        <taxon>Skeletonemataceae</taxon>
        <taxon>Skeletonema</taxon>
        <taxon>Skeletonema marinoi-dohrnii complex</taxon>
    </lineage>
</organism>
<dbReference type="InterPro" id="IPR027417">
    <property type="entry name" value="P-loop_NTPase"/>
</dbReference>
<sequence>MTKRSTRIHWAGNRDSISITTSLRFKPSPGDTRTIQGEFTSFSHFFDSAKGQLQCYSDACSRTIEEFLSGRNCTVFVYGQTGSGKTHTLFGPPNSFHSNTLKNDATEAFHNVKIPVSWGAFPRIVLSLLNNSKISSGITATAVEIYMDNCYDLMRDGQKIAVEGFGRSRKVSGRGSFLETAEIKRDSAGKWIPPRTLVDKPKNEGYEMRGAKSLILTDVHTLLEFMSIVEATRTSKSHKLNERSSRSHCVITLSIPSISNAKYMCVDLAGSERIMKTGTIDNDLKAAEARNINTSLTSLGRCINALASGNPSAFVPYRDSVLTMLLKQSLGGSCYTSVIITGTEDATMHSETMSSIQFGMRCSRVSNKEQAAITQIKRESGREEAKGELLAELRIIDEEIQSLVDTGRSGGLNLDFPNSLRQSFSDNMGKYYHHKSALAACKQQVKAGQTGSEKARQYEESQVKNLQGILLRSMTTGVYTDPCSRYIKIVQRRIDIISTLRGMNVDVTSIPNIEVPLTLEHLARGYEG</sequence>
<dbReference type="GO" id="GO:0005871">
    <property type="term" value="C:kinesin complex"/>
    <property type="evidence" value="ECO:0007669"/>
    <property type="project" value="TreeGrafter"/>
</dbReference>
<dbReference type="GO" id="GO:0007018">
    <property type="term" value="P:microtubule-based movement"/>
    <property type="evidence" value="ECO:0007669"/>
    <property type="project" value="InterPro"/>
</dbReference>
<keyword evidence="1" id="KW-0547">Nucleotide-binding</keyword>
<feature type="binding site" evidence="1">
    <location>
        <begin position="79"/>
        <end position="86"/>
    </location>
    <ligand>
        <name>ATP</name>
        <dbReference type="ChEBI" id="CHEBI:30616"/>
    </ligand>
</feature>
<dbReference type="GO" id="GO:0008017">
    <property type="term" value="F:microtubule binding"/>
    <property type="evidence" value="ECO:0007669"/>
    <property type="project" value="InterPro"/>
</dbReference>
<name>A0AAD9DBH0_9STRA</name>
<keyword evidence="1" id="KW-0067">ATP-binding</keyword>
<dbReference type="InterPro" id="IPR001752">
    <property type="entry name" value="Kinesin_motor_dom"/>
</dbReference>
<dbReference type="InterPro" id="IPR036961">
    <property type="entry name" value="Kinesin_motor_dom_sf"/>
</dbReference>
<comment type="similarity">
    <text evidence="1">Belongs to the TRAFAC class myosin-kinesin ATPase superfamily. Kinesin family.</text>
</comment>